<sequence>MSHTENKEAEFEDLWDRMERFAESGDNESRGIARRLVSYTELPRSYAIRAHMALASLACAQDDLHEAEYNHAKIHVKASSKLQAELQIIREAYKSKKTDKFIVVAEDEAAENASGSTLTTTAQLGPESHEEPIYLTVEYGSQEEPIDLTIEHHPTRYENTCGRSHVDPACDHTAGTEVRSTGFSLWPRSKRSSSYTRPQCISSK</sequence>
<evidence type="ECO:0000313" key="1">
    <source>
        <dbReference type="EMBL" id="KAG9973862.1"/>
    </source>
</evidence>
<comment type="caution">
    <text evidence="1">The sequence shown here is derived from an EMBL/GenBank/DDBJ whole genome shotgun (WGS) entry which is preliminary data.</text>
</comment>
<reference evidence="1" key="1">
    <citation type="journal article" date="2021" name="J Fungi (Basel)">
        <title>Virulence traits and population genomics of the black yeast Aureobasidium melanogenum.</title>
        <authorList>
            <person name="Cernosa A."/>
            <person name="Sun X."/>
            <person name="Gostincar C."/>
            <person name="Fang C."/>
            <person name="Gunde-Cimerman N."/>
            <person name="Song Z."/>
        </authorList>
    </citation>
    <scope>NUCLEOTIDE SEQUENCE</scope>
    <source>
        <strain evidence="1">EXF-9298</strain>
    </source>
</reference>
<dbReference type="Proteomes" id="UP000729357">
    <property type="component" value="Unassembled WGS sequence"/>
</dbReference>
<accession>A0A9P8FHV4</accession>
<gene>
    <name evidence="1" type="ORF">KCU98_g12352</name>
</gene>
<dbReference type="EMBL" id="JAHFXS010002114">
    <property type="protein sequence ID" value="KAG9973862.1"/>
    <property type="molecule type" value="Genomic_DNA"/>
</dbReference>
<feature type="non-terminal residue" evidence="1">
    <location>
        <position position="204"/>
    </location>
</feature>
<evidence type="ECO:0000313" key="2">
    <source>
        <dbReference type="Proteomes" id="UP000729357"/>
    </source>
</evidence>
<name>A0A9P8FHV4_AURME</name>
<reference evidence="1" key="2">
    <citation type="submission" date="2021-08" db="EMBL/GenBank/DDBJ databases">
        <authorList>
            <person name="Gostincar C."/>
            <person name="Sun X."/>
            <person name="Song Z."/>
            <person name="Gunde-Cimerman N."/>
        </authorList>
    </citation>
    <scope>NUCLEOTIDE SEQUENCE</scope>
    <source>
        <strain evidence="1">EXF-9298</strain>
    </source>
</reference>
<organism evidence="1 2">
    <name type="scientific">Aureobasidium melanogenum</name>
    <name type="common">Aureobasidium pullulans var. melanogenum</name>
    <dbReference type="NCBI Taxonomy" id="46634"/>
    <lineage>
        <taxon>Eukaryota</taxon>
        <taxon>Fungi</taxon>
        <taxon>Dikarya</taxon>
        <taxon>Ascomycota</taxon>
        <taxon>Pezizomycotina</taxon>
        <taxon>Dothideomycetes</taxon>
        <taxon>Dothideomycetidae</taxon>
        <taxon>Dothideales</taxon>
        <taxon>Saccotheciaceae</taxon>
        <taxon>Aureobasidium</taxon>
    </lineage>
</organism>
<proteinExistence type="predicted"/>
<keyword evidence="2" id="KW-1185">Reference proteome</keyword>
<protein>
    <submittedName>
        <fullName evidence="1">Uncharacterized protein</fullName>
    </submittedName>
</protein>
<dbReference type="AlphaFoldDB" id="A0A9P8FHV4"/>